<evidence type="ECO:0000256" key="1">
    <source>
        <dbReference type="ARBA" id="ARBA00022553"/>
    </source>
</evidence>
<evidence type="ECO:0000256" key="5">
    <source>
        <dbReference type="ARBA" id="ARBA00022840"/>
    </source>
</evidence>
<dbReference type="Pfam" id="PF13090">
    <property type="entry name" value="PP_kinase_C"/>
    <property type="match status" value="1"/>
</dbReference>
<evidence type="ECO:0000259" key="11">
    <source>
        <dbReference type="Pfam" id="PF13090"/>
    </source>
</evidence>
<dbReference type="InterPro" id="IPR025200">
    <property type="entry name" value="PPK_C_dom2"/>
</dbReference>
<evidence type="ECO:0000256" key="6">
    <source>
        <dbReference type="HAMAP-Rule" id="MF_00347"/>
    </source>
</evidence>
<keyword evidence="4 6" id="KW-0418">Kinase</keyword>
<dbReference type="EMBL" id="QPIJ01000009">
    <property type="protein sequence ID" value="RCV92782.1"/>
    <property type="molecule type" value="Genomic_DNA"/>
</dbReference>
<evidence type="ECO:0000313" key="14">
    <source>
        <dbReference type="Proteomes" id="UP000253204"/>
    </source>
</evidence>
<feature type="binding site" evidence="6">
    <location>
        <position position="658"/>
    </location>
    <ligand>
        <name>ATP</name>
        <dbReference type="ChEBI" id="CHEBI:30616"/>
    </ligand>
</feature>
<dbReference type="Gene3D" id="1.20.58.310">
    <property type="entry name" value="Polyphosphate kinase N-terminal domain"/>
    <property type="match status" value="1"/>
</dbReference>
<feature type="domain" description="Polyphosphate kinase C-terminal" evidence="12">
    <location>
        <begin position="398"/>
        <end position="561"/>
    </location>
</feature>
<evidence type="ECO:0000256" key="2">
    <source>
        <dbReference type="ARBA" id="ARBA00022679"/>
    </source>
</evidence>
<feature type="binding site" evidence="6">
    <location>
        <position position="471"/>
    </location>
    <ligand>
        <name>Mg(2+)</name>
        <dbReference type="ChEBI" id="CHEBI:18420"/>
    </ligand>
</feature>
<feature type="domain" description="Polyphosphate kinase middle" evidence="9">
    <location>
        <begin position="187"/>
        <end position="370"/>
    </location>
</feature>
<dbReference type="EC" id="2.7.4.1" evidence="6 7"/>
<dbReference type="Gene3D" id="3.30.870.10">
    <property type="entry name" value="Endonuclease Chain A"/>
    <property type="match status" value="2"/>
</dbReference>
<evidence type="ECO:0000256" key="4">
    <source>
        <dbReference type="ARBA" id="ARBA00022777"/>
    </source>
</evidence>
<dbReference type="Gene3D" id="3.30.1840.10">
    <property type="entry name" value="Polyphosphate kinase middle domain"/>
    <property type="match status" value="1"/>
</dbReference>
<dbReference type="NCBIfam" id="NF003921">
    <property type="entry name" value="PRK05443.2-2"/>
    <property type="match status" value="1"/>
</dbReference>
<dbReference type="Proteomes" id="UP000253204">
    <property type="component" value="Unassembled WGS sequence"/>
</dbReference>
<dbReference type="NCBIfam" id="NF003918">
    <property type="entry name" value="PRK05443.1-2"/>
    <property type="match status" value="1"/>
</dbReference>
<keyword evidence="5 6" id="KW-0067">ATP-binding</keyword>
<dbReference type="Pfam" id="PF17941">
    <property type="entry name" value="PP_kinase_C_1"/>
    <property type="match status" value="1"/>
</dbReference>
<evidence type="ECO:0000256" key="7">
    <source>
        <dbReference type="RuleBase" id="RU003800"/>
    </source>
</evidence>
<keyword evidence="1 6" id="KW-0597">Phosphoprotein</keyword>
<feature type="compositionally biased region" description="Polar residues" evidence="8">
    <location>
        <begin position="31"/>
        <end position="41"/>
    </location>
</feature>
<proteinExistence type="inferred from homology"/>
<dbReference type="AlphaFoldDB" id="A0A368U9J5"/>
<evidence type="ECO:0000313" key="13">
    <source>
        <dbReference type="EMBL" id="RCV92782.1"/>
    </source>
</evidence>
<organism evidence="13 14">
    <name type="scientific">Vreelandella rituensis</name>
    <dbReference type="NCBI Taxonomy" id="2282306"/>
    <lineage>
        <taxon>Bacteria</taxon>
        <taxon>Pseudomonadati</taxon>
        <taxon>Pseudomonadota</taxon>
        <taxon>Gammaproteobacteria</taxon>
        <taxon>Oceanospirillales</taxon>
        <taxon>Halomonadaceae</taxon>
        <taxon>Vreelandella</taxon>
    </lineage>
</organism>
<gene>
    <name evidence="13" type="primary">ppk1</name>
    <name evidence="6" type="synonym">ppk</name>
    <name evidence="13" type="ORF">DU506_06195</name>
</gene>
<sequence>MQDPAIDGSQWEHTVFKNEIFKNEGVFKNENASQNESSDTASEAAPLRLNRTPTGVQTRHPVPETDLDDPLLYFNRELSHLKFNIRVLEQALDESHPLLNRLMFLLIFSSNMDEFFEIRVAGLKHQVALGDDTTGADGRLPKAVLAEISQIAHQQIIRQYQILNDTLLPQLETQGLRFRRRDQWTKEQKAWVREFFDNEIMPVISPIGLDPSHPFPRLVNKSLNFIVRLEGKDAFGRAGGMAILPAPRSLPRLIALPKSLCEEGFSEYVFLSSMIHAHADELFPGMSVCGCYQFRLTRNADMSVDPEEVSDLASALRGELLARRYGNGVRLEVAENCPADLIDFLLTQFELGPDDLYLVEGPVNLTRMMAVLGDVDRPDLVYRPFTPSIPNSLKSGSLFQAIAKHDILLHHPFQSFTPIEDLLREAARDPNVLAIKQTLYRTGAESPIVSALVDAASLGKEVTVVIELRARFDEADNLVLASRLQEAGAIVIYGIMAYKTHAKMLHIVRREKGKLRHYAHLGTGNYHSKTAKLYTDYSLLTANPRLCSDVHKVFQQLSGMGKARRIDTLLHAPFTLHERLVEMIEREAQHAQQGKRAHIIIKCNSLTEPKLIRALYRASQAGVECDLIIRGMCCLRPGVPGISDNIRVRSIIGRFLEHTRVFHFHNDGEPEIWCSSADLMARNMFHRVETCFPLLEKKIATRVRKDLETYLVDNCQSWRLQPDGQYELQCPNGSAPISAQETLLYAYASKS</sequence>
<comment type="function">
    <text evidence="6 7">Catalyzes the reversible transfer of the terminal phosphate of ATP to form a long-chain polyphosphate (polyP).</text>
</comment>
<comment type="PTM">
    <text evidence="6 7">An intermediate of this reaction is the autophosphorylated ppk in which a phosphate is covalently linked to a histidine residue through a N-P bond.</text>
</comment>
<dbReference type="InterPro" id="IPR036830">
    <property type="entry name" value="PP_kinase_middle_dom_sf"/>
</dbReference>
<feature type="binding site" evidence="6">
    <location>
        <position position="534"/>
    </location>
    <ligand>
        <name>ATP</name>
        <dbReference type="ChEBI" id="CHEBI:30616"/>
    </ligand>
</feature>
<dbReference type="CDD" id="cd09165">
    <property type="entry name" value="PLDc_PaPPK1_C1_like"/>
    <property type="match status" value="1"/>
</dbReference>
<dbReference type="HAMAP" id="MF_00347">
    <property type="entry name" value="Polyphosphate_kinase"/>
    <property type="match status" value="1"/>
</dbReference>
<keyword evidence="3 6" id="KW-0547">Nucleotide-binding</keyword>
<keyword evidence="6" id="KW-0460">Magnesium</keyword>
<dbReference type="SUPFAM" id="SSF143724">
    <property type="entry name" value="PHP14-like"/>
    <property type="match status" value="1"/>
</dbReference>
<feature type="binding site" evidence="6">
    <location>
        <position position="441"/>
    </location>
    <ligand>
        <name>Mg(2+)</name>
        <dbReference type="ChEBI" id="CHEBI:18420"/>
    </ligand>
</feature>
<dbReference type="Pfam" id="PF13089">
    <property type="entry name" value="PP_kinase_N"/>
    <property type="match status" value="1"/>
</dbReference>
<dbReference type="Pfam" id="PF02503">
    <property type="entry name" value="PP_kinase"/>
    <property type="match status" value="1"/>
</dbReference>
<keyword evidence="14" id="KW-1185">Reference proteome</keyword>
<comment type="caution">
    <text evidence="13">The sequence shown here is derived from an EMBL/GenBank/DDBJ whole genome shotgun (WGS) entry which is preliminary data.</text>
</comment>
<dbReference type="InterPro" id="IPR024953">
    <property type="entry name" value="PP_kinase_middle"/>
</dbReference>
<evidence type="ECO:0000259" key="10">
    <source>
        <dbReference type="Pfam" id="PF13089"/>
    </source>
</evidence>
<name>A0A368U9J5_9GAMM</name>
<comment type="similarity">
    <text evidence="6 7">Belongs to the polyphosphate kinase 1 (PPK1) family.</text>
</comment>
<dbReference type="SUPFAM" id="SSF140356">
    <property type="entry name" value="PPK N-terminal domain-like"/>
    <property type="match status" value="1"/>
</dbReference>
<evidence type="ECO:0000259" key="9">
    <source>
        <dbReference type="Pfam" id="PF02503"/>
    </source>
</evidence>
<dbReference type="GO" id="GO:0005524">
    <property type="term" value="F:ATP binding"/>
    <property type="evidence" value="ECO:0007669"/>
    <property type="project" value="UniProtKB-KW"/>
</dbReference>
<protein>
    <recommendedName>
        <fullName evidence="6 7">Polyphosphate kinase</fullName>
        <ecNumber evidence="6 7">2.7.4.1</ecNumber>
    </recommendedName>
    <alternativeName>
        <fullName evidence="6">ATP-polyphosphate phosphotransferase</fullName>
    </alternativeName>
    <alternativeName>
        <fullName evidence="6">Polyphosphoric acid kinase</fullName>
    </alternativeName>
</protein>
<dbReference type="PANTHER" id="PTHR30218">
    <property type="entry name" value="POLYPHOSPHATE KINASE"/>
    <property type="match status" value="1"/>
</dbReference>
<dbReference type="RefSeq" id="WP_114486068.1">
    <property type="nucleotide sequence ID" value="NZ_CBCSHM010000006.1"/>
</dbReference>
<comment type="catalytic activity">
    <reaction evidence="6 7">
        <text>[phosphate](n) + ATP = [phosphate](n+1) + ADP</text>
        <dbReference type="Rhea" id="RHEA:19573"/>
        <dbReference type="Rhea" id="RHEA-COMP:9859"/>
        <dbReference type="Rhea" id="RHEA-COMP:14280"/>
        <dbReference type="ChEBI" id="CHEBI:16838"/>
        <dbReference type="ChEBI" id="CHEBI:30616"/>
        <dbReference type="ChEBI" id="CHEBI:456216"/>
        <dbReference type="EC" id="2.7.4.1"/>
    </reaction>
</comment>
<comment type="cofactor">
    <cofactor evidence="6">
        <name>Mg(2+)</name>
        <dbReference type="ChEBI" id="CHEBI:18420"/>
    </cofactor>
</comment>
<feature type="region of interest" description="Disordered" evidence="8">
    <location>
        <begin position="31"/>
        <end position="62"/>
    </location>
</feature>
<dbReference type="InterPro" id="IPR041108">
    <property type="entry name" value="PP_kinase_C_1"/>
</dbReference>
<dbReference type="PANTHER" id="PTHR30218:SF0">
    <property type="entry name" value="POLYPHOSPHATE KINASE"/>
    <property type="match status" value="1"/>
</dbReference>
<evidence type="ECO:0000256" key="3">
    <source>
        <dbReference type="ARBA" id="ARBA00022741"/>
    </source>
</evidence>
<feature type="binding site" evidence="6">
    <location>
        <position position="111"/>
    </location>
    <ligand>
        <name>ATP</name>
        <dbReference type="ChEBI" id="CHEBI:30616"/>
    </ligand>
</feature>
<dbReference type="InterPro" id="IPR003414">
    <property type="entry name" value="PP_kinase"/>
</dbReference>
<dbReference type="NCBIfam" id="TIGR03705">
    <property type="entry name" value="poly_P_kin"/>
    <property type="match status" value="1"/>
</dbReference>
<dbReference type="GO" id="GO:0008976">
    <property type="term" value="F:polyphosphate kinase activity"/>
    <property type="evidence" value="ECO:0007669"/>
    <property type="project" value="UniProtKB-UniRule"/>
</dbReference>
<feature type="binding site" evidence="6">
    <location>
        <position position="630"/>
    </location>
    <ligand>
        <name>ATP</name>
        <dbReference type="ChEBI" id="CHEBI:30616"/>
    </ligand>
</feature>
<dbReference type="SUPFAM" id="SSF56024">
    <property type="entry name" value="Phospholipase D/nuclease"/>
    <property type="match status" value="2"/>
</dbReference>
<reference evidence="13 14" key="1">
    <citation type="submission" date="2018-07" db="EMBL/GenBank/DDBJ databases">
        <title>Halomonas rutogse sp. nov., isolated from Lake TangqianCo on Tibetan Plateau.</title>
        <authorList>
            <person name="Lu H."/>
            <person name="Xing P."/>
            <person name="Wu Q."/>
        </authorList>
    </citation>
    <scope>NUCLEOTIDE SEQUENCE [LARGE SCALE GENOMIC DNA]</scope>
    <source>
        <strain evidence="13 14">TQ8S</strain>
    </source>
</reference>
<feature type="domain" description="Polyphosphate kinase C-terminal" evidence="11">
    <location>
        <begin position="569"/>
        <end position="740"/>
    </location>
</feature>
<dbReference type="InterPro" id="IPR036832">
    <property type="entry name" value="PPK_N_dom_sf"/>
</dbReference>
<accession>A0A368U9J5</accession>
<dbReference type="GO" id="GO:0046872">
    <property type="term" value="F:metal ion binding"/>
    <property type="evidence" value="ECO:0007669"/>
    <property type="project" value="UniProtKB-KW"/>
</dbReference>
<dbReference type="CDD" id="cd09168">
    <property type="entry name" value="PLDc_PaPPK1_C2_like"/>
    <property type="match status" value="1"/>
</dbReference>
<feature type="domain" description="Polyphosphate kinase N-terminal" evidence="10">
    <location>
        <begin position="73"/>
        <end position="178"/>
    </location>
</feature>
<keyword evidence="2 6" id="KW-0808">Transferase</keyword>
<dbReference type="PIRSF" id="PIRSF015589">
    <property type="entry name" value="PP_kinase"/>
    <property type="match status" value="1"/>
</dbReference>
<dbReference type="GO" id="GO:0009358">
    <property type="term" value="C:polyphosphate kinase complex"/>
    <property type="evidence" value="ECO:0007669"/>
    <property type="project" value="InterPro"/>
</dbReference>
<evidence type="ECO:0000259" key="12">
    <source>
        <dbReference type="Pfam" id="PF17941"/>
    </source>
</evidence>
<dbReference type="InterPro" id="IPR025198">
    <property type="entry name" value="PPK_N_dom"/>
</dbReference>
<dbReference type="GO" id="GO:0006799">
    <property type="term" value="P:polyphosphate biosynthetic process"/>
    <property type="evidence" value="ECO:0007669"/>
    <property type="project" value="UniProtKB-UniRule"/>
</dbReference>
<keyword evidence="6" id="KW-0479">Metal-binding</keyword>
<evidence type="ECO:0000256" key="8">
    <source>
        <dbReference type="SAM" id="MobiDB-lite"/>
    </source>
</evidence>
<dbReference type="NCBIfam" id="NF003917">
    <property type="entry name" value="PRK05443.1-1"/>
    <property type="match status" value="1"/>
</dbReference>
<dbReference type="OrthoDB" id="9761456at2"/>
<feature type="active site" description="Phosphohistidine intermediate" evidence="6">
    <location>
        <position position="501"/>
    </location>
</feature>